<proteinExistence type="predicted"/>
<gene>
    <name evidence="1" type="ORF">CDSM653_00762</name>
</gene>
<reference evidence="1 2" key="2">
    <citation type="journal article" date="2015" name="BMC Genomics">
        <title>Analysis of three genomes within the thermophilic bacterial species Caldanaerobacter subterraneus with a focus on carbon monoxide dehydrogenase evolution and hydrolase diversity.</title>
        <authorList>
            <person name="Sant'Anna F.H."/>
            <person name="Lebedinsky A.V."/>
            <person name="Sokolova T.G."/>
            <person name="Robb F.T."/>
            <person name="Gonzalez J.M."/>
        </authorList>
    </citation>
    <scope>NUCLEOTIDE SEQUENCE [LARGE SCALE GENOMIC DNA]</scope>
    <source>
        <strain evidence="1 2">DSM 12653</strain>
    </source>
</reference>
<dbReference type="Proteomes" id="UP000010146">
    <property type="component" value="Unassembled WGS sequence"/>
</dbReference>
<sequence>MQNPYQALSKKKKGHFSAFSYKRFTARSDKNPSYAEN</sequence>
<comment type="caution">
    <text evidence="1">The sequence shown here is derived from an EMBL/GenBank/DDBJ whole genome shotgun (WGS) entry which is preliminary data.</text>
</comment>
<protein>
    <submittedName>
        <fullName evidence="1">Uncharacterized protein</fullName>
    </submittedName>
</protein>
<reference evidence="1 2" key="1">
    <citation type="submission" date="2008-07" db="EMBL/GenBank/DDBJ databases">
        <authorList>
            <person name="Gonzalez J."/>
            <person name="Sokolova T."/>
            <person name="Ferriera S."/>
            <person name="Johnson J."/>
            <person name="Kravitz S."/>
            <person name="Beeson K."/>
            <person name="Sutton G."/>
            <person name="Rogers Y.-H."/>
            <person name="Friedman R."/>
            <person name="Frazier M."/>
            <person name="Venter J.C."/>
        </authorList>
    </citation>
    <scope>NUCLEOTIDE SEQUENCE [LARGE SCALE GENOMIC DNA]</scope>
    <source>
        <strain evidence="1 2">DSM 12653</strain>
    </source>
</reference>
<reference evidence="2" key="3">
    <citation type="submission" date="2015-02" db="EMBL/GenBank/DDBJ databases">
        <title>Genome analysis of three genomes within the thermophilic hydrogenogenic bacterial species Caldanaerobacter subterraneus.</title>
        <authorList>
            <person name="Sant'Anna F.H."/>
            <person name="Lebedinsky A."/>
            <person name="Sokolova T."/>
            <person name="Robb F.T."/>
            <person name="Gonzalez J.M."/>
        </authorList>
    </citation>
    <scope>NUCLEOTIDE SEQUENCE [LARGE SCALE GENOMIC DNA]</scope>
    <source>
        <strain evidence="2">DSM 12653</strain>
    </source>
</reference>
<dbReference type="AlphaFoldDB" id="A0A0F5PNR9"/>
<dbReference type="EMBL" id="ABXP02000042">
    <property type="protein sequence ID" value="KKC30283.1"/>
    <property type="molecule type" value="Genomic_DNA"/>
</dbReference>
<name>A0A0F5PNR9_9THEO</name>
<evidence type="ECO:0000313" key="2">
    <source>
        <dbReference type="Proteomes" id="UP000010146"/>
    </source>
</evidence>
<accession>A0A0F5PNR9</accession>
<organism evidence="1 2">
    <name type="scientific">Caldanaerobacter subterraneus subsp. pacificus DSM 12653</name>
    <dbReference type="NCBI Taxonomy" id="391606"/>
    <lineage>
        <taxon>Bacteria</taxon>
        <taxon>Bacillati</taxon>
        <taxon>Bacillota</taxon>
        <taxon>Clostridia</taxon>
        <taxon>Thermoanaerobacterales</taxon>
        <taxon>Thermoanaerobacteraceae</taxon>
        <taxon>Caldanaerobacter</taxon>
    </lineage>
</organism>
<evidence type="ECO:0000313" key="1">
    <source>
        <dbReference type="EMBL" id="KKC30283.1"/>
    </source>
</evidence>